<dbReference type="PANTHER" id="PTHR34107:SF2">
    <property type="entry name" value="SLL0888 PROTEIN"/>
    <property type="match status" value="1"/>
</dbReference>
<dbReference type="Gene3D" id="3.90.1570.10">
    <property type="entry name" value="tt1808, chain A"/>
    <property type="match status" value="1"/>
</dbReference>
<dbReference type="PANTHER" id="PTHR34107">
    <property type="entry name" value="SLL0198 PROTEIN-RELATED"/>
    <property type="match status" value="1"/>
</dbReference>
<comment type="caution">
    <text evidence="2">The sequence shown here is derived from an EMBL/GenBank/DDBJ whole genome shotgun (WGS) entry which is preliminary data.</text>
</comment>
<evidence type="ECO:0000259" key="1">
    <source>
        <dbReference type="Pfam" id="PF05685"/>
    </source>
</evidence>
<sequence length="219" mass="24675">MTQAIPKLVTHEEFMGWYPNNGVQYELHNGIIVEMAPPTGDHEKVVGFLIRKLTIEYDRLNLLYTIPKTAFVKTPGVESTYSPDILLLNLDNLENEPLWRKQSTVTQAASVPLVVEVVSTAVATTEGTSATRCLTNWRDDYYDKFGDYEEMGIPEFWIADYAALGGKKFIGDPKQPTFSVCQLVEDEYQVTKFTGNDLIISPTFHNLKLTAQQVFDSAL</sequence>
<dbReference type="InterPro" id="IPR008538">
    <property type="entry name" value="Uma2"/>
</dbReference>
<protein>
    <submittedName>
        <fullName evidence="2">Uma2 family endonuclease</fullName>
    </submittedName>
</protein>
<dbReference type="CDD" id="cd06260">
    <property type="entry name" value="DUF820-like"/>
    <property type="match status" value="1"/>
</dbReference>
<keyword evidence="2" id="KW-0540">Nuclease</keyword>
<dbReference type="Pfam" id="PF05685">
    <property type="entry name" value="Uma2"/>
    <property type="match status" value="1"/>
</dbReference>
<organism evidence="2 3">
    <name type="scientific">Hassallia byssoidea VB512170</name>
    <dbReference type="NCBI Taxonomy" id="1304833"/>
    <lineage>
        <taxon>Bacteria</taxon>
        <taxon>Bacillati</taxon>
        <taxon>Cyanobacteriota</taxon>
        <taxon>Cyanophyceae</taxon>
        <taxon>Nostocales</taxon>
        <taxon>Tolypothrichaceae</taxon>
        <taxon>Hassallia</taxon>
    </lineage>
</organism>
<dbReference type="Proteomes" id="UP000031549">
    <property type="component" value="Unassembled WGS sequence"/>
</dbReference>
<proteinExistence type="predicted"/>
<keyword evidence="2" id="KW-0255">Endonuclease</keyword>
<feature type="domain" description="Putative restriction endonuclease" evidence="1">
    <location>
        <begin position="12"/>
        <end position="211"/>
    </location>
</feature>
<dbReference type="AlphaFoldDB" id="A0A846H8J6"/>
<name>A0A846H8J6_9CYAN</name>
<dbReference type="EMBL" id="JTCM02000030">
    <property type="protein sequence ID" value="NEU73907.1"/>
    <property type="molecule type" value="Genomic_DNA"/>
</dbReference>
<dbReference type="InterPro" id="IPR012296">
    <property type="entry name" value="Nuclease_put_TT1808"/>
</dbReference>
<keyword evidence="2" id="KW-0378">Hydrolase</keyword>
<dbReference type="InterPro" id="IPR011335">
    <property type="entry name" value="Restrct_endonuc-II-like"/>
</dbReference>
<dbReference type="RefSeq" id="WP_039739381.1">
    <property type="nucleotide sequence ID" value="NZ_JTCM02000030.1"/>
</dbReference>
<reference evidence="2 3" key="1">
    <citation type="journal article" date="2015" name="Genome Announc.">
        <title>Draft Genome Sequence of Cyanobacterium Hassallia byssoidea Strain VB512170, Isolated from Monuments in India.</title>
        <authorList>
            <person name="Singh D."/>
            <person name="Chandrababunaidu M.M."/>
            <person name="Panda A."/>
            <person name="Sen D."/>
            <person name="Bhattacharyya S."/>
            <person name="Adhikary S.P."/>
            <person name="Tripathy S."/>
        </authorList>
    </citation>
    <scope>NUCLEOTIDE SEQUENCE [LARGE SCALE GENOMIC DNA]</scope>
    <source>
        <strain evidence="2 3">VB512170</strain>
    </source>
</reference>
<evidence type="ECO:0000313" key="2">
    <source>
        <dbReference type="EMBL" id="NEU73907.1"/>
    </source>
</evidence>
<accession>A0A846H8J6</accession>
<evidence type="ECO:0000313" key="3">
    <source>
        <dbReference type="Proteomes" id="UP000031549"/>
    </source>
</evidence>
<gene>
    <name evidence="2" type="ORF">PI95_015415</name>
</gene>
<keyword evidence="3" id="KW-1185">Reference proteome</keyword>
<dbReference type="SUPFAM" id="SSF52980">
    <property type="entry name" value="Restriction endonuclease-like"/>
    <property type="match status" value="1"/>
</dbReference>
<dbReference type="GO" id="GO:0004519">
    <property type="term" value="F:endonuclease activity"/>
    <property type="evidence" value="ECO:0007669"/>
    <property type="project" value="UniProtKB-KW"/>
</dbReference>